<dbReference type="InterPro" id="IPR051519">
    <property type="entry name" value="PDE6D_unc-119_myristoyl-bd"/>
</dbReference>
<dbReference type="GO" id="GO:0008289">
    <property type="term" value="F:lipid binding"/>
    <property type="evidence" value="ECO:0007669"/>
    <property type="project" value="UniProtKB-KW"/>
</dbReference>
<evidence type="ECO:0000259" key="5">
    <source>
        <dbReference type="Pfam" id="PF05351"/>
    </source>
</evidence>
<dbReference type="AlphaFoldDB" id="A0AAD2D5C2"/>
<keyword evidence="2" id="KW-0813">Transport</keyword>
<comment type="similarity">
    <text evidence="1">Belongs to the PDE6D/unc-119 family.</text>
</comment>
<evidence type="ECO:0000256" key="2">
    <source>
        <dbReference type="ARBA" id="ARBA00022448"/>
    </source>
</evidence>
<name>A0AAD2D5C2_EUPCR</name>
<reference evidence="6" key="1">
    <citation type="submission" date="2023-07" db="EMBL/GenBank/DDBJ databases">
        <authorList>
            <consortium name="AG Swart"/>
            <person name="Singh M."/>
            <person name="Singh A."/>
            <person name="Seah K."/>
            <person name="Emmerich C."/>
        </authorList>
    </citation>
    <scope>NUCLEOTIDE SEQUENCE</scope>
    <source>
        <strain evidence="6">DP1</strain>
    </source>
</reference>
<dbReference type="InterPro" id="IPR014756">
    <property type="entry name" value="Ig_E-set"/>
</dbReference>
<keyword evidence="7" id="KW-1185">Reference proteome</keyword>
<dbReference type="GO" id="GO:0005929">
    <property type="term" value="C:cilium"/>
    <property type="evidence" value="ECO:0007669"/>
    <property type="project" value="TreeGrafter"/>
</dbReference>
<feature type="domain" description="GMP phosphodiesterase delta subunit" evidence="5">
    <location>
        <begin position="34"/>
        <end position="187"/>
    </location>
</feature>
<dbReference type="SUPFAM" id="SSF81296">
    <property type="entry name" value="E set domains"/>
    <property type="match status" value="1"/>
</dbReference>
<dbReference type="InterPro" id="IPR037036">
    <property type="entry name" value="PDED_dom_sf"/>
</dbReference>
<dbReference type="InterPro" id="IPR008015">
    <property type="entry name" value="PDED_dom"/>
</dbReference>
<dbReference type="GO" id="GO:0060271">
    <property type="term" value="P:cilium assembly"/>
    <property type="evidence" value="ECO:0007669"/>
    <property type="project" value="TreeGrafter"/>
</dbReference>
<dbReference type="EMBL" id="CAMPGE010023043">
    <property type="protein sequence ID" value="CAI2381022.1"/>
    <property type="molecule type" value="Genomic_DNA"/>
</dbReference>
<comment type="caution">
    <text evidence="6">The sequence shown here is derived from an EMBL/GenBank/DDBJ whole genome shotgun (WGS) entry which is preliminary data.</text>
</comment>
<evidence type="ECO:0000256" key="3">
    <source>
        <dbReference type="ARBA" id="ARBA00022927"/>
    </source>
</evidence>
<sequence>MESDLTVEMVENFSPEDAKAMDKPAEMFYCKPSDNTYKIKFIRYKLRDYDSGITLADLEHPDIDEEQLLSDEIPDEERVINYKFGPDFLDLQTIGTQLEFAVGDKEVKDFLMIEKHYFKDRILKDYMFDFKFCIPNTVNTWEQIYDLPELTDEEKEEIIENPYEVKSDTFFFVQDKLVMHSRAIYDYSPFDV</sequence>
<organism evidence="6 7">
    <name type="scientific">Euplotes crassus</name>
    <dbReference type="NCBI Taxonomy" id="5936"/>
    <lineage>
        <taxon>Eukaryota</taxon>
        <taxon>Sar</taxon>
        <taxon>Alveolata</taxon>
        <taxon>Ciliophora</taxon>
        <taxon>Intramacronucleata</taxon>
        <taxon>Spirotrichea</taxon>
        <taxon>Hypotrichia</taxon>
        <taxon>Euplotida</taxon>
        <taxon>Euplotidae</taxon>
        <taxon>Moneuplotes</taxon>
    </lineage>
</organism>
<gene>
    <name evidence="6" type="ORF">ECRASSUSDP1_LOCUS22466</name>
</gene>
<protein>
    <recommendedName>
        <fullName evidence="5">GMP phosphodiesterase delta subunit domain-containing protein</fullName>
    </recommendedName>
</protein>
<dbReference type="PANTHER" id="PTHR12951:SF1">
    <property type="entry name" value="PROTEIN UNC-119 HOMOLOG"/>
    <property type="match status" value="1"/>
</dbReference>
<accession>A0AAD2D5C2</accession>
<evidence type="ECO:0000256" key="1">
    <source>
        <dbReference type="ARBA" id="ARBA00008102"/>
    </source>
</evidence>
<dbReference type="Pfam" id="PF05351">
    <property type="entry name" value="GMP_PDE_delta"/>
    <property type="match status" value="1"/>
</dbReference>
<dbReference type="PANTHER" id="PTHR12951">
    <property type="entry name" value="RETINAL PROTEIN 4"/>
    <property type="match status" value="1"/>
</dbReference>
<evidence type="ECO:0000313" key="7">
    <source>
        <dbReference type="Proteomes" id="UP001295684"/>
    </source>
</evidence>
<dbReference type="Gene3D" id="2.70.50.40">
    <property type="entry name" value="GMP phosphodiesterase, delta subunit"/>
    <property type="match status" value="1"/>
</dbReference>
<keyword evidence="3" id="KW-0653">Protein transport</keyword>
<evidence type="ECO:0000256" key="4">
    <source>
        <dbReference type="ARBA" id="ARBA00023121"/>
    </source>
</evidence>
<dbReference type="GO" id="GO:0042953">
    <property type="term" value="P:lipoprotein transport"/>
    <property type="evidence" value="ECO:0007669"/>
    <property type="project" value="TreeGrafter"/>
</dbReference>
<proteinExistence type="inferred from homology"/>
<dbReference type="Proteomes" id="UP001295684">
    <property type="component" value="Unassembled WGS sequence"/>
</dbReference>
<dbReference type="FunFam" id="2.70.50.40:FF:000003">
    <property type="entry name" value="UNC119 homologue, putative"/>
    <property type="match status" value="1"/>
</dbReference>
<keyword evidence="4" id="KW-0446">Lipid-binding</keyword>
<evidence type="ECO:0000313" key="6">
    <source>
        <dbReference type="EMBL" id="CAI2381022.1"/>
    </source>
</evidence>